<reference evidence="1 2" key="1">
    <citation type="submission" date="2019-07" db="EMBL/GenBank/DDBJ databases">
        <title>De Novo Assembly of kiwifruit Actinidia rufa.</title>
        <authorList>
            <person name="Sugita-Konishi S."/>
            <person name="Sato K."/>
            <person name="Mori E."/>
            <person name="Abe Y."/>
            <person name="Kisaki G."/>
            <person name="Hamano K."/>
            <person name="Suezawa K."/>
            <person name="Otani M."/>
            <person name="Fukuda T."/>
            <person name="Manabe T."/>
            <person name="Gomi K."/>
            <person name="Tabuchi M."/>
            <person name="Akimitsu K."/>
            <person name="Kataoka I."/>
        </authorList>
    </citation>
    <scope>NUCLEOTIDE SEQUENCE [LARGE SCALE GENOMIC DNA]</scope>
    <source>
        <strain evidence="2">cv. Fuchu</strain>
    </source>
</reference>
<dbReference type="EMBL" id="BJWL01000020">
    <property type="protein sequence ID" value="GFZ08957.1"/>
    <property type="molecule type" value="Genomic_DNA"/>
</dbReference>
<proteinExistence type="predicted"/>
<name>A0A7J0GDR7_9ERIC</name>
<gene>
    <name evidence="1" type="ORF">Acr_20g0007650</name>
</gene>
<evidence type="ECO:0000313" key="1">
    <source>
        <dbReference type="EMBL" id="GFZ08957.1"/>
    </source>
</evidence>
<dbReference type="Proteomes" id="UP000585474">
    <property type="component" value="Unassembled WGS sequence"/>
</dbReference>
<evidence type="ECO:0000313" key="2">
    <source>
        <dbReference type="Proteomes" id="UP000585474"/>
    </source>
</evidence>
<protein>
    <submittedName>
        <fullName evidence="1">Uncharacterized protein</fullName>
    </submittedName>
</protein>
<organism evidence="1 2">
    <name type="scientific">Actinidia rufa</name>
    <dbReference type="NCBI Taxonomy" id="165716"/>
    <lineage>
        <taxon>Eukaryota</taxon>
        <taxon>Viridiplantae</taxon>
        <taxon>Streptophyta</taxon>
        <taxon>Embryophyta</taxon>
        <taxon>Tracheophyta</taxon>
        <taxon>Spermatophyta</taxon>
        <taxon>Magnoliopsida</taxon>
        <taxon>eudicotyledons</taxon>
        <taxon>Gunneridae</taxon>
        <taxon>Pentapetalae</taxon>
        <taxon>asterids</taxon>
        <taxon>Ericales</taxon>
        <taxon>Actinidiaceae</taxon>
        <taxon>Actinidia</taxon>
    </lineage>
</organism>
<comment type="caution">
    <text evidence="1">The sequence shown here is derived from an EMBL/GenBank/DDBJ whole genome shotgun (WGS) entry which is preliminary data.</text>
</comment>
<dbReference type="AlphaFoldDB" id="A0A7J0GDR7"/>
<sequence length="150" mass="16487">MLALTRTVSVLCNISIELQCRDPPGLLRDNNLTAVSALARIELVFYLLTIVPQFAGSIPSMSRENGIWSTLKWARYGDTLHLLDATDLLSPWLFGSTWDSRCFPFRPPRGGSFNPPDLSSDGSPLAVGLASLIYYQPESMPFRLAKLAGA</sequence>
<keyword evidence="2" id="KW-1185">Reference proteome</keyword>
<accession>A0A7J0GDR7</accession>